<dbReference type="Pfam" id="PF04966">
    <property type="entry name" value="OprB"/>
    <property type="match status" value="1"/>
</dbReference>
<reference evidence="3" key="1">
    <citation type="submission" date="2021-05" db="EMBL/GenBank/DDBJ databases">
        <authorList>
            <person name="Sun Q."/>
            <person name="Inoue M."/>
        </authorList>
    </citation>
    <scope>NUCLEOTIDE SEQUENCE</scope>
    <source>
        <strain evidence="3">VKM B-3255</strain>
    </source>
</reference>
<protein>
    <submittedName>
        <fullName evidence="3">Carbohydrate porin</fullName>
    </submittedName>
</protein>
<evidence type="ECO:0000256" key="1">
    <source>
        <dbReference type="ARBA" id="ARBA00008769"/>
    </source>
</evidence>
<dbReference type="InterPro" id="IPR052932">
    <property type="entry name" value="OprB_Porin"/>
</dbReference>
<comment type="caution">
    <text evidence="3">The sequence shown here is derived from an EMBL/GenBank/DDBJ whole genome shotgun (WGS) entry which is preliminary data.</text>
</comment>
<dbReference type="PANTHER" id="PTHR37944">
    <property type="entry name" value="PORIN B"/>
    <property type="match status" value="1"/>
</dbReference>
<comment type="similarity">
    <text evidence="1 2">Belongs to the OprB family.</text>
</comment>
<evidence type="ECO:0000256" key="2">
    <source>
        <dbReference type="RuleBase" id="RU363072"/>
    </source>
</evidence>
<keyword evidence="2" id="KW-0732">Signal</keyword>
<dbReference type="Proteomes" id="UP001166585">
    <property type="component" value="Unassembled WGS sequence"/>
</dbReference>
<feature type="chain" id="PRO_5044952345" evidence="2">
    <location>
        <begin position="43"/>
        <end position="469"/>
    </location>
</feature>
<dbReference type="RefSeq" id="WP_213756512.1">
    <property type="nucleotide sequence ID" value="NZ_JAHCQH010000020.1"/>
</dbReference>
<name>A0ABS5RA59_9HYPH</name>
<organism evidence="3 4">
    <name type="scientific">Ancylobacter radicis</name>
    <dbReference type="NCBI Taxonomy" id="2836179"/>
    <lineage>
        <taxon>Bacteria</taxon>
        <taxon>Pseudomonadati</taxon>
        <taxon>Pseudomonadota</taxon>
        <taxon>Alphaproteobacteria</taxon>
        <taxon>Hyphomicrobiales</taxon>
        <taxon>Xanthobacteraceae</taxon>
        <taxon>Ancylobacter</taxon>
    </lineage>
</organism>
<gene>
    <name evidence="3" type="ORF">KIP89_15685</name>
</gene>
<dbReference type="Gene3D" id="2.40.160.180">
    <property type="entry name" value="Carbohydrate-selective porin OprB"/>
    <property type="match status" value="1"/>
</dbReference>
<feature type="signal peptide" evidence="2">
    <location>
        <begin position="1"/>
        <end position="42"/>
    </location>
</feature>
<dbReference type="InterPro" id="IPR038673">
    <property type="entry name" value="OprB_sf"/>
</dbReference>
<dbReference type="EMBL" id="JAHCQH010000020">
    <property type="protein sequence ID" value="MBS9478555.1"/>
    <property type="molecule type" value="Genomic_DNA"/>
</dbReference>
<keyword evidence="4" id="KW-1185">Reference proteome</keyword>
<proteinExistence type="inferred from homology"/>
<sequence length="469" mass="49187">MGGTGRTTGRRVTRRRIAGRRPLHLAAGVPLAFLALLLPAAAQQAAAQTAAAPADDGLIRATLTGDWGGNRAALVDKGVTLSLNWTGEALANAAGGMRQGGTYDGLLEGQLDLDLAKLVRWPDARLHVSGYWIQGRGLSADYVGNLLTVSSIEAEAGWRLNELYLEQEMARGTLSLRIGQIAADTEFWQSQTASLFINSSFGWPALNAGDLPGGGPAYPYPTPGLRLRWSPDPAWSVQAGLYNGNPLGDGDNPHGVDFPLDDGVFAIVEASYVHAPTGGLSGTYRVGAWYNSETYESLSTAANGLSLADPAADGPLALSGNYALYAIADQQLWQGGGSTLSGFMRAAIAPQSDRSTISFYVDAGLALTGLPGRPNDVVGIGLAYAKISPDLADEDRARNAVTGLDGPVMDCEAVVEVTYQAALTPWLSVQPFVQYVIHPGGNIPQPDGSDPTQSLRNAAVLGVRTSVVF</sequence>
<dbReference type="InterPro" id="IPR007049">
    <property type="entry name" value="Carb-sel_porin_OprB"/>
</dbReference>
<evidence type="ECO:0000313" key="3">
    <source>
        <dbReference type="EMBL" id="MBS9478555.1"/>
    </source>
</evidence>
<accession>A0ABS5RA59</accession>
<dbReference type="PANTHER" id="PTHR37944:SF1">
    <property type="entry name" value="PORIN B"/>
    <property type="match status" value="1"/>
</dbReference>
<evidence type="ECO:0000313" key="4">
    <source>
        <dbReference type="Proteomes" id="UP001166585"/>
    </source>
</evidence>